<reference evidence="1 2" key="1">
    <citation type="submission" date="2022-06" db="EMBL/GenBank/DDBJ databases">
        <title>Sequencing the genomes of 1000 actinobacteria strains.</title>
        <authorList>
            <person name="Klenk H.-P."/>
        </authorList>
    </citation>
    <scope>NUCLEOTIDE SEQUENCE [LARGE SCALE GENOMIC DNA]</scope>
    <source>
        <strain evidence="1 2">DSM 41656</strain>
    </source>
</reference>
<dbReference type="EMBL" id="JAMZDX010000002">
    <property type="protein sequence ID" value="MCP2308606.1"/>
    <property type="molecule type" value="Genomic_DNA"/>
</dbReference>
<dbReference type="InterPro" id="IPR009351">
    <property type="entry name" value="AlkZ-like"/>
</dbReference>
<comment type="caution">
    <text evidence="1">The sequence shown here is derived from an EMBL/GenBank/DDBJ whole genome shotgun (WGS) entry which is preliminary data.</text>
</comment>
<protein>
    <recommendedName>
        <fullName evidence="3">Winged helix DNA-binding protein</fullName>
    </recommendedName>
</protein>
<dbReference type="Proteomes" id="UP001206483">
    <property type="component" value="Unassembled WGS sequence"/>
</dbReference>
<dbReference type="RefSeq" id="WP_253795379.1">
    <property type="nucleotide sequence ID" value="NZ_BAAAUB010000120.1"/>
</dbReference>
<sequence length="391" mass="42174">MTARPRIDDEQRRARLGVRHLLAPAHRADRTEDVAGAVVALHATDPSTVFLSVAARLRAPSAAPTEQALYEDDTLVRMHGMRHTLFVVDEAAAPVVHSSTTLKVAARERRSMLAAFAAAGLDAGWTARVEDRTLAALADAGEATGARLGTLVPELRQEIPYGVGTSYATTQSVSMRLLRVLGMEGAIVRRRPVGSWTSSQHQWALHRPYPPLPVADAQAALAARWLASYGPATAEDLKWWTGWGVREVRAALAACDAVAVELEDGGEGYVLPGDAEAVAAPAEPWAALLPSLDPTAMGWQQRDWYFGAALRGELVDRSGNIGPTVWWNGRIVGGWAQRADGEIVWELLGAEADAASVEAAVAVEAERLRGWVGDVRITPRFRTPLERRLSS</sequence>
<keyword evidence="2" id="KW-1185">Reference proteome</keyword>
<evidence type="ECO:0000313" key="1">
    <source>
        <dbReference type="EMBL" id="MCP2308606.1"/>
    </source>
</evidence>
<accession>A0ABT1IVG6</accession>
<evidence type="ECO:0008006" key="3">
    <source>
        <dbReference type="Google" id="ProtNLM"/>
    </source>
</evidence>
<dbReference type="PANTHER" id="PTHR38479">
    <property type="entry name" value="LMO0824 PROTEIN"/>
    <property type="match status" value="1"/>
</dbReference>
<dbReference type="PANTHER" id="PTHR38479:SF2">
    <property type="entry name" value="WINGED HELIX DNA-BINDING DOMAIN-CONTAINING PROTEIN"/>
    <property type="match status" value="1"/>
</dbReference>
<name>A0ABT1IVG6_9ACTN</name>
<gene>
    <name evidence="1" type="ORF">FHR36_001730</name>
</gene>
<proteinExistence type="predicted"/>
<dbReference type="Pfam" id="PF06224">
    <property type="entry name" value="AlkZ-like"/>
    <property type="match status" value="1"/>
</dbReference>
<evidence type="ECO:0000313" key="2">
    <source>
        <dbReference type="Proteomes" id="UP001206483"/>
    </source>
</evidence>
<organism evidence="1 2">
    <name type="scientific">Kitasatospora paracochleata</name>
    <dbReference type="NCBI Taxonomy" id="58354"/>
    <lineage>
        <taxon>Bacteria</taxon>
        <taxon>Bacillati</taxon>
        <taxon>Actinomycetota</taxon>
        <taxon>Actinomycetes</taxon>
        <taxon>Kitasatosporales</taxon>
        <taxon>Streptomycetaceae</taxon>
        <taxon>Kitasatospora</taxon>
    </lineage>
</organism>